<dbReference type="OrthoDB" id="3192at2"/>
<dbReference type="RefSeq" id="WP_161259010.1">
    <property type="nucleotide sequence ID" value="NZ_WXEY01000014.1"/>
</dbReference>
<dbReference type="Gene3D" id="1.10.287.950">
    <property type="entry name" value="Methyl-accepting chemotaxis protein"/>
    <property type="match status" value="1"/>
</dbReference>
<dbReference type="PANTHER" id="PTHR32089:SF112">
    <property type="entry name" value="LYSOZYME-LIKE PROTEIN-RELATED"/>
    <property type="match status" value="1"/>
</dbReference>
<dbReference type="PROSITE" id="PS50111">
    <property type="entry name" value="CHEMOTAXIS_TRANSDUC_2"/>
    <property type="match status" value="1"/>
</dbReference>
<dbReference type="GO" id="GO:0016020">
    <property type="term" value="C:membrane"/>
    <property type="evidence" value="ECO:0007669"/>
    <property type="project" value="InterPro"/>
</dbReference>
<protein>
    <recommendedName>
        <fullName evidence="3">Methyl-accepting transducer domain-containing protein</fullName>
    </recommendedName>
</protein>
<keyword evidence="1 2" id="KW-0807">Transducer</keyword>
<dbReference type="EMBL" id="WXEY01000014">
    <property type="protein sequence ID" value="MZP30485.1"/>
    <property type="molecule type" value="Genomic_DNA"/>
</dbReference>
<evidence type="ECO:0000313" key="5">
    <source>
        <dbReference type="Proteomes" id="UP000463470"/>
    </source>
</evidence>
<name>A0A845L611_9FIRM</name>
<reference evidence="4 5" key="1">
    <citation type="submission" date="2020-01" db="EMBL/GenBank/DDBJ databases">
        <title>Whole-genome sequence of Heliobacterium undosum DSM 13378.</title>
        <authorList>
            <person name="Kyndt J.A."/>
            <person name="Meyer T.E."/>
        </authorList>
    </citation>
    <scope>NUCLEOTIDE SEQUENCE [LARGE SCALE GENOMIC DNA]</scope>
    <source>
        <strain evidence="4 5">DSM 13378</strain>
    </source>
</reference>
<dbReference type="InterPro" id="IPR004089">
    <property type="entry name" value="MCPsignal_dom"/>
</dbReference>
<gene>
    <name evidence="4" type="ORF">GTO91_12250</name>
</gene>
<feature type="domain" description="Methyl-accepting transducer" evidence="3">
    <location>
        <begin position="130"/>
        <end position="276"/>
    </location>
</feature>
<organism evidence="4 5">
    <name type="scientific">Heliomicrobium undosum</name>
    <dbReference type="NCBI Taxonomy" id="121734"/>
    <lineage>
        <taxon>Bacteria</taxon>
        <taxon>Bacillati</taxon>
        <taxon>Bacillota</taxon>
        <taxon>Clostridia</taxon>
        <taxon>Eubacteriales</taxon>
        <taxon>Heliobacteriaceae</taxon>
        <taxon>Heliomicrobium</taxon>
    </lineage>
</organism>
<accession>A0A845L611</accession>
<dbReference type="SUPFAM" id="SSF58104">
    <property type="entry name" value="Methyl-accepting chemotaxis protein (MCP) signaling domain"/>
    <property type="match status" value="1"/>
</dbReference>
<keyword evidence="5" id="KW-1185">Reference proteome</keyword>
<dbReference type="SMART" id="SM00283">
    <property type="entry name" value="MA"/>
    <property type="match status" value="1"/>
</dbReference>
<dbReference type="Pfam" id="PF00015">
    <property type="entry name" value="MCPsignal"/>
    <property type="match status" value="1"/>
</dbReference>
<evidence type="ECO:0000256" key="1">
    <source>
        <dbReference type="ARBA" id="ARBA00023224"/>
    </source>
</evidence>
<evidence type="ECO:0000259" key="3">
    <source>
        <dbReference type="PROSITE" id="PS50111"/>
    </source>
</evidence>
<dbReference type="GO" id="GO:0007165">
    <property type="term" value="P:signal transduction"/>
    <property type="evidence" value="ECO:0007669"/>
    <property type="project" value="UniProtKB-KW"/>
</dbReference>
<evidence type="ECO:0000256" key="2">
    <source>
        <dbReference type="PROSITE-ProRule" id="PRU00284"/>
    </source>
</evidence>
<evidence type="ECO:0000313" key="4">
    <source>
        <dbReference type="EMBL" id="MZP30485.1"/>
    </source>
</evidence>
<dbReference type="AlphaFoldDB" id="A0A845L611"/>
<sequence length="276" mass="30195">MAEVSEVLQPILAVADFIHDLFEGRNFLGIADREKFIWLRDGSEIRFQIKPGDLVKPGMATHDAMQQRKTVVRSITKEQSLFGFPYRAIALPIFDGPQVAGVVSMTTARKKEILMYEMAGRLELSTHQLAEKGKSIAGTAGALTREIDTLTTASRRLTEGLQIMDDAIELVDRVASQTQLLGLNAAIEAARAGAAGRGFSIVADEIRALALTTSENAKLIRVGLKRMAEDVKVSHRHLAQLESLAQQQAAVTVEVDRALTEMQGGVEDLNRFAKEV</sequence>
<dbReference type="Proteomes" id="UP000463470">
    <property type="component" value="Unassembled WGS sequence"/>
</dbReference>
<comment type="caution">
    <text evidence="4">The sequence shown here is derived from an EMBL/GenBank/DDBJ whole genome shotgun (WGS) entry which is preliminary data.</text>
</comment>
<proteinExistence type="predicted"/>
<dbReference type="PANTHER" id="PTHR32089">
    <property type="entry name" value="METHYL-ACCEPTING CHEMOTAXIS PROTEIN MCPB"/>
    <property type="match status" value="1"/>
</dbReference>